<dbReference type="RefSeq" id="WP_123119497.1">
    <property type="nucleotide sequence ID" value="NZ_RJJR01000002.1"/>
</dbReference>
<dbReference type="Pfam" id="PF18480">
    <property type="entry name" value="DUF5615"/>
    <property type="match status" value="1"/>
</dbReference>
<protein>
    <recommendedName>
        <fullName evidence="1">DUF5615 domain-containing protein</fullName>
    </recommendedName>
</protein>
<evidence type="ECO:0000313" key="2">
    <source>
        <dbReference type="EMBL" id="RNI38933.1"/>
    </source>
</evidence>
<dbReference type="AlphaFoldDB" id="A0A3M9NP36"/>
<feature type="domain" description="DUF5615" evidence="1">
    <location>
        <begin position="8"/>
        <end position="81"/>
    </location>
</feature>
<sequence>MNANSTFKFIIDVGVGRSVEEWLKSQEFTVVAIGSINPEMKDSDIIQLANMKDAIIITMDKDFGELVFREKNTHKGILLLR</sequence>
<dbReference type="Proteomes" id="UP000267223">
    <property type="component" value="Unassembled WGS sequence"/>
</dbReference>
<name>A0A3M9NP36_9BACT</name>
<comment type="caution">
    <text evidence="2">The sequence shown here is derived from an EMBL/GenBank/DDBJ whole genome shotgun (WGS) entry which is preliminary data.</text>
</comment>
<evidence type="ECO:0000259" key="1">
    <source>
        <dbReference type="Pfam" id="PF18480"/>
    </source>
</evidence>
<reference evidence="2 3" key="1">
    <citation type="submission" date="2018-11" db="EMBL/GenBank/DDBJ databases">
        <title>Draft genome sequence of Ferruginibacter sp. BO-59.</title>
        <authorList>
            <person name="Im W.T."/>
        </authorList>
    </citation>
    <scope>NUCLEOTIDE SEQUENCE [LARGE SCALE GENOMIC DNA]</scope>
    <source>
        <strain evidence="2 3">BO-59</strain>
    </source>
</reference>
<dbReference type="EMBL" id="RJJR01000002">
    <property type="protein sequence ID" value="RNI38933.1"/>
    <property type="molecule type" value="Genomic_DNA"/>
</dbReference>
<keyword evidence="3" id="KW-1185">Reference proteome</keyword>
<accession>A0A3M9NP36</accession>
<proteinExistence type="predicted"/>
<gene>
    <name evidence="2" type="ORF">EFY79_04545</name>
</gene>
<dbReference type="InterPro" id="IPR041049">
    <property type="entry name" value="DUF5615"/>
</dbReference>
<dbReference type="OrthoDB" id="9806751at2"/>
<evidence type="ECO:0000313" key="3">
    <source>
        <dbReference type="Proteomes" id="UP000267223"/>
    </source>
</evidence>
<organism evidence="2 3">
    <name type="scientific">Hanamia caeni</name>
    <dbReference type="NCBI Taxonomy" id="2294116"/>
    <lineage>
        <taxon>Bacteria</taxon>
        <taxon>Pseudomonadati</taxon>
        <taxon>Bacteroidota</taxon>
        <taxon>Chitinophagia</taxon>
        <taxon>Chitinophagales</taxon>
        <taxon>Chitinophagaceae</taxon>
        <taxon>Hanamia</taxon>
    </lineage>
</organism>